<evidence type="ECO:0000256" key="1">
    <source>
        <dbReference type="PROSITE-ProRule" id="PRU00042"/>
    </source>
</evidence>
<evidence type="ECO:0000313" key="6">
    <source>
        <dbReference type="Proteomes" id="UP001281761"/>
    </source>
</evidence>
<feature type="region of interest" description="Disordered" evidence="3">
    <location>
        <begin position="242"/>
        <end position="326"/>
    </location>
</feature>
<name>A0ABQ9X915_9EUKA</name>
<keyword evidence="1" id="KW-0479">Metal-binding</keyword>
<keyword evidence="2" id="KW-0175">Coiled coil</keyword>
<feature type="compositionally biased region" description="Acidic residues" evidence="3">
    <location>
        <begin position="676"/>
        <end position="713"/>
    </location>
</feature>
<feature type="domain" description="C2H2-type" evidence="4">
    <location>
        <begin position="137"/>
        <end position="165"/>
    </location>
</feature>
<dbReference type="EMBL" id="JARBJD010000163">
    <property type="protein sequence ID" value="KAK2949071.1"/>
    <property type="molecule type" value="Genomic_DNA"/>
</dbReference>
<dbReference type="Proteomes" id="UP001281761">
    <property type="component" value="Unassembled WGS sequence"/>
</dbReference>
<evidence type="ECO:0000313" key="5">
    <source>
        <dbReference type="EMBL" id="KAK2949071.1"/>
    </source>
</evidence>
<evidence type="ECO:0000259" key="4">
    <source>
        <dbReference type="PROSITE" id="PS50157"/>
    </source>
</evidence>
<feature type="region of interest" description="Disordered" evidence="3">
    <location>
        <begin position="637"/>
        <end position="713"/>
    </location>
</feature>
<feature type="compositionally biased region" description="Acidic residues" evidence="3">
    <location>
        <begin position="646"/>
        <end position="667"/>
    </location>
</feature>
<feature type="coiled-coil region" evidence="2">
    <location>
        <begin position="178"/>
        <end position="212"/>
    </location>
</feature>
<feature type="coiled-coil region" evidence="2">
    <location>
        <begin position="70"/>
        <end position="104"/>
    </location>
</feature>
<reference evidence="5 6" key="1">
    <citation type="journal article" date="2022" name="bioRxiv">
        <title>Genomics of Preaxostyla Flagellates Illuminates Evolutionary Transitions and the Path Towards Mitochondrial Loss.</title>
        <authorList>
            <person name="Novak L.V.F."/>
            <person name="Treitli S.C."/>
            <person name="Pyrih J."/>
            <person name="Halakuc P."/>
            <person name="Pipaliya S.V."/>
            <person name="Vacek V."/>
            <person name="Brzon O."/>
            <person name="Soukal P."/>
            <person name="Eme L."/>
            <person name="Dacks J.B."/>
            <person name="Karnkowska A."/>
            <person name="Elias M."/>
            <person name="Hampl V."/>
        </authorList>
    </citation>
    <scope>NUCLEOTIDE SEQUENCE [LARGE SCALE GENOMIC DNA]</scope>
    <source>
        <strain evidence="5">NAU3</strain>
        <tissue evidence="5">Gut</tissue>
    </source>
</reference>
<dbReference type="InterPro" id="IPR013087">
    <property type="entry name" value="Znf_C2H2_type"/>
</dbReference>
<dbReference type="PROSITE" id="PS50157">
    <property type="entry name" value="ZINC_FINGER_C2H2_2"/>
    <property type="match status" value="1"/>
</dbReference>
<evidence type="ECO:0000256" key="3">
    <source>
        <dbReference type="SAM" id="MobiDB-lite"/>
    </source>
</evidence>
<protein>
    <recommendedName>
        <fullName evidence="4">C2H2-type domain-containing protein</fullName>
    </recommendedName>
</protein>
<dbReference type="Pfam" id="PF13815">
    <property type="entry name" value="Dzip-like_N"/>
    <property type="match status" value="1"/>
</dbReference>
<keyword evidence="1" id="KW-0863">Zinc-finger</keyword>
<accession>A0ABQ9X915</accession>
<feature type="compositionally biased region" description="Acidic residues" evidence="3">
    <location>
        <begin position="561"/>
        <end position="575"/>
    </location>
</feature>
<feature type="region of interest" description="Disordered" evidence="3">
    <location>
        <begin position="457"/>
        <end position="479"/>
    </location>
</feature>
<proteinExistence type="predicted"/>
<keyword evidence="1" id="KW-0862">Zinc</keyword>
<feature type="compositionally biased region" description="Basic and acidic residues" evidence="3">
    <location>
        <begin position="506"/>
        <end position="560"/>
    </location>
</feature>
<gene>
    <name evidence="5" type="ORF">BLNAU_15991</name>
</gene>
<comment type="caution">
    <text evidence="5">The sequence shown here is derived from an EMBL/GenBank/DDBJ whole genome shotgun (WGS) entry which is preliminary data.</text>
</comment>
<sequence>MYNKNIDIDRIASQNDVQQLQQYIQSFTFGAVFTSDIPRQSSVNIVKLISTLQYTVEYLVHFQSMVLNQRAELIRQNKRMEKENKKLRKQLSSVENEVTIIKTARKEEIYESLLHSQTFPRGSDTNGSHLKTTEMLHLCPICKKNFPNDEQLLDHASRRHQTELSLKGSAPIDIQRRLHEAEDRAEKEHTSKLELEHQNKQLLFEIKQLRAKVGLFVLFIHHLQKAPVTRNSAQRSRADNSYLDSIDESDDLQSQSFSLPERDDISKQQSHRSPSPPPEQSTMNESLHYEDNHSPLERREDDSRRKEESLSNRESESPPPDPQKEIDVIATSPHLHTTTGDWEHTPPRQDRLNDTLASQDFSQSFIRSPATLRAIGFEPYEIPDTVDPIQSKPYLMSLLPLPPYPQSLVDLYGDEREQDTSVLGTNERVEEAFDKEKTKVSLKLDSEMAKLMRKERSTFGLTKEGKKAQTRQKLEETLKKEKENRKAFEQLWREYLAKTNQLQKDDLKQHVKQRWRETEEEKVEREREESRLDEEAKRRNEEREREEEEKRRKQENKSDSDSEDEAQTEEEEEELVNVQIRRKMLDKGASMRVRQFITSKSLAPSPNDVALSEFLLEAISTAIDDTTKKRRLQALRKKAQRVWIDGESENSDNESWVYEEEDEEDEGTEHQQSDQEQLDSDLDDYGNGEDNEQEESEDDEEEGENDEEEDESG</sequence>
<feature type="compositionally biased region" description="Basic and acidic residues" evidence="3">
    <location>
        <begin position="287"/>
        <end position="326"/>
    </location>
</feature>
<dbReference type="PROSITE" id="PS00028">
    <property type="entry name" value="ZINC_FINGER_C2H2_1"/>
    <property type="match status" value="1"/>
</dbReference>
<evidence type="ECO:0000256" key="2">
    <source>
        <dbReference type="SAM" id="Coils"/>
    </source>
</evidence>
<feature type="region of interest" description="Disordered" evidence="3">
    <location>
        <begin position="506"/>
        <end position="576"/>
    </location>
</feature>
<dbReference type="InterPro" id="IPR032714">
    <property type="entry name" value="DZIP1_N"/>
</dbReference>
<organism evidence="5 6">
    <name type="scientific">Blattamonas nauphoetae</name>
    <dbReference type="NCBI Taxonomy" id="2049346"/>
    <lineage>
        <taxon>Eukaryota</taxon>
        <taxon>Metamonada</taxon>
        <taxon>Preaxostyla</taxon>
        <taxon>Oxymonadida</taxon>
        <taxon>Blattamonas</taxon>
    </lineage>
</organism>
<keyword evidence="6" id="KW-1185">Reference proteome</keyword>